<evidence type="ECO:0000313" key="3">
    <source>
        <dbReference type="Proteomes" id="UP000828390"/>
    </source>
</evidence>
<gene>
    <name evidence="2" type="ORF">DPMN_006189</name>
</gene>
<feature type="compositionally biased region" description="Acidic residues" evidence="1">
    <location>
        <begin position="603"/>
        <end position="616"/>
    </location>
</feature>
<protein>
    <submittedName>
        <fullName evidence="2">Uncharacterized protein</fullName>
    </submittedName>
</protein>
<accession>A0A9D4RX63</accession>
<reference evidence="2" key="1">
    <citation type="journal article" date="2019" name="bioRxiv">
        <title>The Genome of the Zebra Mussel, Dreissena polymorpha: A Resource for Invasive Species Research.</title>
        <authorList>
            <person name="McCartney M.A."/>
            <person name="Auch B."/>
            <person name="Kono T."/>
            <person name="Mallez S."/>
            <person name="Zhang Y."/>
            <person name="Obille A."/>
            <person name="Becker A."/>
            <person name="Abrahante J.E."/>
            <person name="Garbe J."/>
            <person name="Badalamenti J.P."/>
            <person name="Herman A."/>
            <person name="Mangelson H."/>
            <person name="Liachko I."/>
            <person name="Sullivan S."/>
            <person name="Sone E.D."/>
            <person name="Koren S."/>
            <person name="Silverstein K.A.T."/>
            <person name="Beckman K.B."/>
            <person name="Gohl D.M."/>
        </authorList>
    </citation>
    <scope>NUCLEOTIDE SEQUENCE</scope>
    <source>
        <strain evidence="2">Duluth1</strain>
        <tissue evidence="2">Whole animal</tissue>
    </source>
</reference>
<name>A0A9D4RX63_DREPO</name>
<keyword evidence="3" id="KW-1185">Reference proteome</keyword>
<sequence>MQLVEDMLLTEGNSDSSSSSSSSDQEDDIPSGSSIYDDPIPGPSGVGKKHDLLHNKDNNGIENTDDRSEGDESSVSEATIPYCDNSDSDSNGSSREASPCQTGHDLKARLSSCLNQSSDVSRESSPCISPADFIPRRSARLDRSNDTSRDASPLIFDADFGLRRGSRMRAGLKNIPPYNAARDLTSFLFDENSTSNSSIVGDNSLSEQGSSLWVENAGTSRQSSCETGEDSNFCDINNLFSNSRTLDGLPSCLSVDSRDVELESNKHDNDKTSGKSGALSLDSDDNQLTRNLVKDKSKTTGNFDVDSINSTTNTLNEDNQWSNSIIGNHENSGLESVISSSDMAKNTKTKSLNNHDVFEDSSVVCCNVTASMLTSKLNFSNVISAIDGKDLHLSDNLFEGDKETENKPLNEIELMKPLTVISELELKATSYLSNGFLEGKDDQNSKTDFKDKLVEDLKCEEKNSTEITNVKVNGENVKHKQIQFLGSEADDNKVCAKEEFSSEEKYGKNLVVKSESHYDVYNIKPEAGNLEKDESVKCEDLSNNVKMADTGNDLKTVTDNSKDIVKAEVSTIVKEDTDLGMKSEESSVKALHDPEPANKKETEEIDEESEEDEMVI</sequence>
<feature type="compositionally biased region" description="Basic and acidic residues" evidence="1">
    <location>
        <begin position="48"/>
        <end position="67"/>
    </location>
</feature>
<feature type="compositionally biased region" description="Low complexity" evidence="1">
    <location>
        <begin position="84"/>
        <end position="94"/>
    </location>
</feature>
<evidence type="ECO:0000256" key="1">
    <source>
        <dbReference type="SAM" id="MobiDB-lite"/>
    </source>
</evidence>
<reference evidence="2" key="2">
    <citation type="submission" date="2020-11" db="EMBL/GenBank/DDBJ databases">
        <authorList>
            <person name="McCartney M.A."/>
            <person name="Auch B."/>
            <person name="Kono T."/>
            <person name="Mallez S."/>
            <person name="Becker A."/>
            <person name="Gohl D.M."/>
            <person name="Silverstein K.A.T."/>
            <person name="Koren S."/>
            <person name="Bechman K.B."/>
            <person name="Herman A."/>
            <person name="Abrahante J.E."/>
            <person name="Garbe J."/>
        </authorList>
    </citation>
    <scope>NUCLEOTIDE SEQUENCE</scope>
    <source>
        <strain evidence="2">Duluth1</strain>
        <tissue evidence="2">Whole animal</tissue>
    </source>
</reference>
<feature type="compositionally biased region" description="Basic and acidic residues" evidence="1">
    <location>
        <begin position="262"/>
        <end position="273"/>
    </location>
</feature>
<feature type="region of interest" description="Disordered" evidence="1">
    <location>
        <begin position="576"/>
        <end position="616"/>
    </location>
</feature>
<dbReference type="Proteomes" id="UP000828390">
    <property type="component" value="Unassembled WGS sequence"/>
</dbReference>
<feature type="compositionally biased region" description="Basic and acidic residues" evidence="1">
    <location>
        <begin position="576"/>
        <end position="602"/>
    </location>
</feature>
<proteinExistence type="predicted"/>
<dbReference type="AlphaFoldDB" id="A0A9D4RX63"/>
<feature type="region of interest" description="Disordered" evidence="1">
    <location>
        <begin position="262"/>
        <end position="287"/>
    </location>
</feature>
<comment type="caution">
    <text evidence="2">The sequence shown here is derived from an EMBL/GenBank/DDBJ whole genome shotgun (WGS) entry which is preliminary data.</text>
</comment>
<feature type="region of interest" description="Disordered" evidence="1">
    <location>
        <begin position="1"/>
        <end position="103"/>
    </location>
</feature>
<organism evidence="2 3">
    <name type="scientific">Dreissena polymorpha</name>
    <name type="common">Zebra mussel</name>
    <name type="synonym">Mytilus polymorpha</name>
    <dbReference type="NCBI Taxonomy" id="45954"/>
    <lineage>
        <taxon>Eukaryota</taxon>
        <taxon>Metazoa</taxon>
        <taxon>Spiralia</taxon>
        <taxon>Lophotrochozoa</taxon>
        <taxon>Mollusca</taxon>
        <taxon>Bivalvia</taxon>
        <taxon>Autobranchia</taxon>
        <taxon>Heteroconchia</taxon>
        <taxon>Euheterodonta</taxon>
        <taxon>Imparidentia</taxon>
        <taxon>Neoheterodontei</taxon>
        <taxon>Myida</taxon>
        <taxon>Dreissenoidea</taxon>
        <taxon>Dreissenidae</taxon>
        <taxon>Dreissena</taxon>
    </lineage>
</organism>
<feature type="compositionally biased region" description="Low complexity" evidence="1">
    <location>
        <begin position="14"/>
        <end position="23"/>
    </location>
</feature>
<evidence type="ECO:0000313" key="2">
    <source>
        <dbReference type="EMBL" id="KAH3882255.1"/>
    </source>
</evidence>
<dbReference type="EMBL" id="JAIWYP010000001">
    <property type="protein sequence ID" value="KAH3882255.1"/>
    <property type="molecule type" value="Genomic_DNA"/>
</dbReference>